<dbReference type="PANTHER" id="PTHR42855">
    <property type="entry name" value="ABC TRANSPORTER ATP-BINDING SUBUNIT"/>
    <property type="match status" value="1"/>
</dbReference>
<dbReference type="PROSITE" id="PS50893">
    <property type="entry name" value="ABC_TRANSPORTER_2"/>
    <property type="match status" value="2"/>
</dbReference>
<proteinExistence type="predicted"/>
<dbReference type="SUPFAM" id="SSF52540">
    <property type="entry name" value="P-loop containing nucleoside triphosphate hydrolases"/>
    <property type="match status" value="2"/>
</dbReference>
<keyword evidence="7" id="KW-1185">Reference proteome</keyword>
<dbReference type="InterPro" id="IPR003593">
    <property type="entry name" value="AAA+_ATPase"/>
</dbReference>
<dbReference type="Proteomes" id="UP000660262">
    <property type="component" value="Unassembled WGS sequence"/>
</dbReference>
<evidence type="ECO:0000256" key="4">
    <source>
        <dbReference type="SAM" id="MobiDB-lite"/>
    </source>
</evidence>
<dbReference type="GO" id="GO:0016887">
    <property type="term" value="F:ATP hydrolysis activity"/>
    <property type="evidence" value="ECO:0007669"/>
    <property type="project" value="InterPro"/>
</dbReference>
<feature type="region of interest" description="Disordered" evidence="4">
    <location>
        <begin position="638"/>
        <end position="662"/>
    </location>
</feature>
<evidence type="ECO:0000256" key="3">
    <source>
        <dbReference type="SAM" id="Coils"/>
    </source>
</evidence>
<dbReference type="FunFam" id="3.40.50.300:FF:000011">
    <property type="entry name" value="Putative ABC transporter ATP-binding component"/>
    <property type="match status" value="1"/>
</dbReference>
<dbReference type="EMBL" id="BNJQ01000021">
    <property type="protein sequence ID" value="GHP08486.1"/>
    <property type="molecule type" value="Genomic_DNA"/>
</dbReference>
<evidence type="ECO:0000313" key="7">
    <source>
        <dbReference type="Proteomes" id="UP000660262"/>
    </source>
</evidence>
<feature type="compositionally biased region" description="Basic and acidic residues" evidence="4">
    <location>
        <begin position="638"/>
        <end position="652"/>
    </location>
</feature>
<protein>
    <recommendedName>
        <fullName evidence="5">ABC transporter domain-containing protein</fullName>
    </recommendedName>
</protein>
<accession>A0A830HM50</accession>
<feature type="coiled-coil region" evidence="3">
    <location>
        <begin position="679"/>
        <end position="744"/>
    </location>
</feature>
<dbReference type="Pfam" id="PF00005">
    <property type="entry name" value="ABC_tran"/>
    <property type="match status" value="2"/>
</dbReference>
<sequence length="747" mass="81636">MAMLRMPPPPGAHQNPGVLNAAGGIGRISGGAVICRRRPLLHSLRRTWGLNSSSSSPRLMPLRGRCGSGVRRGGCGASPGDGVPLITVRDLSFSHDGVRSQVEDMQLVVSRGERIGVVGPNGAGKSTVLRLLAGVETITAGTVELRRGASTAFLQQTVDADAAATAVEYLWKGEGEKMKALRAYEAAASSGDANQIADSVTLMNDADAWGVEANAREMLERLGCDWDEMKNTPFSRLSAGQRKRVAIASSLLANPDVIFMDEPTTHLSVEAIEWLENRIVSPPPDQLAPPAMLIVSHDRWMLDKVCTSILEVDGGGGTYRHAGNYDDFVNARELRWQAALNDQSKAKTLLRKEREWMRRQPKARETKSVAREAAYYELEERAGGGGAGGEAAAASRALSSKMDLTAEGVVQSTRLGDKVLSIKQARLQFGDDGKKILDDFSYSFQRGDRVAIVGPNGVGKSTLLSILMKNTPLDAGEVDVGETVQIGHFDQEPSWGDDGKLRVCDFVKSEVATRSGGAFASSQLPKLMERFNFTSGRQDTRIEDLSGGEQRRLQLMNVLAEQPNFLMVDEPTNELDIATIEAFEDVLTEFPGVVVGVSHDRRFLDSVFDTLIVLEGDGRWKVFTGSYSEYRKLKEQETAAAVKRDTDDSKKEEEEEDSGEKKKVEYADRKAALRAQSKMEKTYKKVEEAEVAMQKLDDEMTAAGNDLSLLEDLQARRDELESSIETMMMELEELEEMVVAAGLEPAV</sequence>
<dbReference type="Gene3D" id="3.40.50.300">
    <property type="entry name" value="P-loop containing nucleotide triphosphate hydrolases"/>
    <property type="match status" value="2"/>
</dbReference>
<reference evidence="6" key="1">
    <citation type="submission" date="2020-10" db="EMBL/GenBank/DDBJ databases">
        <title>Unveiling of a novel bifunctional photoreceptor, Dualchrome1, isolated from a cosmopolitan green alga.</title>
        <authorList>
            <person name="Suzuki S."/>
            <person name="Kawachi M."/>
        </authorList>
    </citation>
    <scope>NUCLEOTIDE SEQUENCE</scope>
    <source>
        <strain evidence="6">NIES 2893</strain>
    </source>
</reference>
<comment type="caution">
    <text evidence="6">The sequence shown here is derived from an EMBL/GenBank/DDBJ whole genome shotgun (WGS) entry which is preliminary data.</text>
</comment>
<dbReference type="PROSITE" id="PS00211">
    <property type="entry name" value="ABC_TRANSPORTER_1"/>
    <property type="match status" value="1"/>
</dbReference>
<keyword evidence="3" id="KW-0175">Coiled coil</keyword>
<evidence type="ECO:0000256" key="2">
    <source>
        <dbReference type="ARBA" id="ARBA00022840"/>
    </source>
</evidence>
<dbReference type="PANTHER" id="PTHR42855:SF1">
    <property type="entry name" value="ABC TRANSPORTER DOMAIN-CONTAINING PROTEIN"/>
    <property type="match status" value="1"/>
</dbReference>
<dbReference type="CDD" id="cd03221">
    <property type="entry name" value="ABCF_EF-3"/>
    <property type="match status" value="2"/>
</dbReference>
<feature type="domain" description="ABC transporter" evidence="5">
    <location>
        <begin position="422"/>
        <end position="641"/>
    </location>
</feature>
<gene>
    <name evidence="6" type="ORF">PPROV_000722400</name>
</gene>
<dbReference type="InterPro" id="IPR003439">
    <property type="entry name" value="ABC_transporter-like_ATP-bd"/>
</dbReference>
<feature type="domain" description="ABC transporter" evidence="5">
    <location>
        <begin position="86"/>
        <end position="341"/>
    </location>
</feature>
<evidence type="ECO:0000256" key="1">
    <source>
        <dbReference type="ARBA" id="ARBA00022741"/>
    </source>
</evidence>
<keyword evidence="1" id="KW-0547">Nucleotide-binding</keyword>
<name>A0A830HM50_9CHLO</name>
<dbReference type="InterPro" id="IPR017871">
    <property type="entry name" value="ABC_transporter-like_CS"/>
</dbReference>
<dbReference type="GO" id="GO:0005524">
    <property type="term" value="F:ATP binding"/>
    <property type="evidence" value="ECO:0007669"/>
    <property type="project" value="UniProtKB-KW"/>
</dbReference>
<dbReference type="InterPro" id="IPR051309">
    <property type="entry name" value="ABCF_ATPase"/>
</dbReference>
<dbReference type="InterPro" id="IPR027417">
    <property type="entry name" value="P-loop_NTPase"/>
</dbReference>
<evidence type="ECO:0000313" key="6">
    <source>
        <dbReference type="EMBL" id="GHP08486.1"/>
    </source>
</evidence>
<keyword evidence="2" id="KW-0067">ATP-binding</keyword>
<organism evidence="6 7">
    <name type="scientific">Pycnococcus provasolii</name>
    <dbReference type="NCBI Taxonomy" id="41880"/>
    <lineage>
        <taxon>Eukaryota</taxon>
        <taxon>Viridiplantae</taxon>
        <taxon>Chlorophyta</taxon>
        <taxon>Pseudoscourfieldiophyceae</taxon>
        <taxon>Pseudoscourfieldiales</taxon>
        <taxon>Pycnococcaceae</taxon>
        <taxon>Pycnococcus</taxon>
    </lineage>
</organism>
<evidence type="ECO:0000259" key="5">
    <source>
        <dbReference type="PROSITE" id="PS50893"/>
    </source>
</evidence>
<dbReference type="OrthoDB" id="6500128at2759"/>
<dbReference type="AlphaFoldDB" id="A0A830HM50"/>
<dbReference type="SMART" id="SM00382">
    <property type="entry name" value="AAA"/>
    <property type="match status" value="2"/>
</dbReference>